<feature type="signal peptide" evidence="1">
    <location>
        <begin position="1"/>
        <end position="20"/>
    </location>
</feature>
<dbReference type="Pfam" id="PF03713">
    <property type="entry name" value="DUF305"/>
    <property type="match status" value="1"/>
</dbReference>
<dbReference type="Proteomes" id="UP000034098">
    <property type="component" value="Unassembled WGS sequence"/>
</dbReference>
<dbReference type="AlphaFoldDB" id="A0A0M2H572"/>
<protein>
    <recommendedName>
        <fullName evidence="2">DUF305 domain-containing protein</fullName>
    </recommendedName>
</protein>
<evidence type="ECO:0000313" key="4">
    <source>
        <dbReference type="Proteomes" id="UP000034098"/>
    </source>
</evidence>
<comment type="caution">
    <text evidence="3">The sequence shown here is derived from an EMBL/GenBank/DDBJ whole genome shotgun (WGS) entry which is preliminary data.</text>
</comment>
<gene>
    <name evidence="3" type="ORF">RS82_02855</name>
</gene>
<accession>A0A0M2H572</accession>
<dbReference type="PANTHER" id="PTHR36933:SF1">
    <property type="entry name" value="SLL0788 PROTEIN"/>
    <property type="match status" value="1"/>
</dbReference>
<dbReference type="OrthoDB" id="26872at2"/>
<reference evidence="3 4" key="1">
    <citation type="submission" date="2015-02" db="EMBL/GenBank/DDBJ databases">
        <title>Draft genome sequences of ten Microbacterium spp. with emphasis on heavy metal contaminated environments.</title>
        <authorList>
            <person name="Corretto E."/>
        </authorList>
    </citation>
    <scope>NUCLEOTIDE SEQUENCE [LARGE SCALE GENOMIC DNA]</scope>
    <source>
        <strain evidence="3 4">DSM 8608</strain>
    </source>
</reference>
<feature type="chain" id="PRO_5005633642" description="DUF305 domain-containing protein" evidence="1">
    <location>
        <begin position="21"/>
        <end position="194"/>
    </location>
</feature>
<dbReference type="Gene3D" id="1.20.1260.10">
    <property type="match status" value="1"/>
</dbReference>
<feature type="domain" description="DUF305" evidence="2">
    <location>
        <begin position="51"/>
        <end position="191"/>
    </location>
</feature>
<dbReference type="InterPro" id="IPR005183">
    <property type="entry name" value="DUF305_CopM-like"/>
</dbReference>
<name>A0A0M2H572_MICTR</name>
<organism evidence="3 4">
    <name type="scientific">Microbacterium trichothecenolyticum</name>
    <name type="common">Aureobacterium trichothecenolyticum</name>
    <dbReference type="NCBI Taxonomy" id="69370"/>
    <lineage>
        <taxon>Bacteria</taxon>
        <taxon>Bacillati</taxon>
        <taxon>Actinomycetota</taxon>
        <taxon>Actinomycetes</taxon>
        <taxon>Micrococcales</taxon>
        <taxon>Microbacteriaceae</taxon>
        <taxon>Microbacterium</taxon>
    </lineage>
</organism>
<evidence type="ECO:0000313" key="3">
    <source>
        <dbReference type="EMBL" id="KJL41625.1"/>
    </source>
</evidence>
<keyword evidence="4" id="KW-1185">Reference proteome</keyword>
<dbReference type="PROSITE" id="PS51257">
    <property type="entry name" value="PROKAR_LIPOPROTEIN"/>
    <property type="match status" value="1"/>
</dbReference>
<dbReference type="PANTHER" id="PTHR36933">
    <property type="entry name" value="SLL0788 PROTEIN"/>
    <property type="match status" value="1"/>
</dbReference>
<proteinExistence type="predicted"/>
<evidence type="ECO:0000259" key="2">
    <source>
        <dbReference type="Pfam" id="PF03713"/>
    </source>
</evidence>
<dbReference type="EMBL" id="JYJA01000037">
    <property type="protein sequence ID" value="KJL41625.1"/>
    <property type="molecule type" value="Genomic_DNA"/>
</dbReference>
<sequence length="194" mass="20606">MKIRAAAVAAITLTALIALAGCANTTSNGGMHDDMPGMGASASAADVNQTDIQFTMMMIPHHRQAIEMSDVILAKDDIDEQVTALAEQIKAAQGPEIEQMESWLDDWGTGMGDMGGMGDGMMSPADMQALEGANRDEASRLFLEQMIEHHQGAIEMAQNEVDNGQNADVLALAQNIITSQTAEIATMEEILASL</sequence>
<dbReference type="InterPro" id="IPR012347">
    <property type="entry name" value="Ferritin-like"/>
</dbReference>
<keyword evidence="1" id="KW-0732">Signal</keyword>
<evidence type="ECO:0000256" key="1">
    <source>
        <dbReference type="SAM" id="SignalP"/>
    </source>
</evidence>
<dbReference type="RefSeq" id="WP_045300460.1">
    <property type="nucleotide sequence ID" value="NZ_JYJA01000037.1"/>
</dbReference>
<dbReference type="PATRIC" id="fig|69370.6.peg.2902"/>